<name>A0A7Z0RXU9_9GAMM</name>
<gene>
    <name evidence="1" type="ORF">HZS80_07525</name>
</gene>
<proteinExistence type="predicted"/>
<protein>
    <submittedName>
        <fullName evidence="1">Uncharacterized protein</fullName>
    </submittedName>
</protein>
<accession>A0A7Z0RXU9</accession>
<dbReference type="EMBL" id="JACCDE010000008">
    <property type="protein sequence ID" value="NYS77566.1"/>
    <property type="molecule type" value="Genomic_DNA"/>
</dbReference>
<evidence type="ECO:0000313" key="2">
    <source>
        <dbReference type="Proteomes" id="UP000526892"/>
    </source>
</evidence>
<sequence length="186" mass="21055">MTHSIDFKRIEEKLFLIQNIVLGSRAYCVERDIGRTVGRYGEGAWSDYSYRLQELVSSYTIECAIKTSMVQDFVAANSTGVDLASVDGEAREGFEIGVVHSGAFDLTVRESCNKIIHASKVDLGWACANLRKAKKIEYWAGCYHLHGKQGKSAWHVELDMQLWAIAMENFHAILDERVDWEQVYGL</sequence>
<comment type="caution">
    <text evidence="1">The sequence shown here is derived from an EMBL/GenBank/DDBJ whole genome shotgun (WGS) entry which is preliminary data.</text>
</comment>
<organism evidence="1 2">
    <name type="scientific">Vreelandella glaciei</name>
    <dbReference type="NCBI Taxonomy" id="186761"/>
    <lineage>
        <taxon>Bacteria</taxon>
        <taxon>Pseudomonadati</taxon>
        <taxon>Pseudomonadota</taxon>
        <taxon>Gammaproteobacteria</taxon>
        <taxon>Oceanospirillales</taxon>
        <taxon>Halomonadaceae</taxon>
        <taxon>Vreelandella</taxon>
    </lineage>
</organism>
<dbReference type="RefSeq" id="WP_179915657.1">
    <property type="nucleotide sequence ID" value="NZ_JACCDE010000008.1"/>
</dbReference>
<dbReference type="AlphaFoldDB" id="A0A7Z0RXU9"/>
<reference evidence="1 2" key="1">
    <citation type="journal article" date="2003" name="Extremophiles">
        <title>Halomonas glaciei sp. nov. isolated from fast ice of Adelie Land, Antarctica.</title>
        <authorList>
            <person name="Reddy G.S."/>
            <person name="Raghavan P.U."/>
            <person name="Sarita N.B."/>
            <person name="Prakash J.S."/>
            <person name="Nagesh N."/>
            <person name="Delille D."/>
            <person name="Shivaji S."/>
        </authorList>
    </citation>
    <scope>NUCLEOTIDE SEQUENCE [LARGE SCALE GENOMIC DNA]</scope>
    <source>
        <strain evidence="1 2">DD39</strain>
    </source>
</reference>
<dbReference type="Proteomes" id="UP000526892">
    <property type="component" value="Unassembled WGS sequence"/>
</dbReference>
<keyword evidence="2" id="KW-1185">Reference proteome</keyword>
<evidence type="ECO:0000313" key="1">
    <source>
        <dbReference type="EMBL" id="NYS77566.1"/>
    </source>
</evidence>